<accession>A0ABU9XUI8</accession>
<evidence type="ECO:0000256" key="2">
    <source>
        <dbReference type="PROSITE-ProRule" id="PRU00335"/>
    </source>
</evidence>
<feature type="domain" description="HTH tetR-type" evidence="3">
    <location>
        <begin position="19"/>
        <end position="79"/>
    </location>
</feature>
<proteinExistence type="predicted"/>
<name>A0ABU9XUI8_9SPHN</name>
<dbReference type="Gene3D" id="1.10.10.60">
    <property type="entry name" value="Homeodomain-like"/>
    <property type="match status" value="1"/>
</dbReference>
<evidence type="ECO:0000256" key="1">
    <source>
        <dbReference type="ARBA" id="ARBA00023125"/>
    </source>
</evidence>
<comment type="caution">
    <text evidence="4">The sequence shown here is derived from an EMBL/GenBank/DDBJ whole genome shotgun (WGS) entry which is preliminary data.</text>
</comment>
<dbReference type="Proteomes" id="UP001404104">
    <property type="component" value="Unassembled WGS sequence"/>
</dbReference>
<protein>
    <submittedName>
        <fullName evidence="4">TetR/AcrR family transcriptional regulator C-terminal domain-containing protein</fullName>
    </submittedName>
</protein>
<dbReference type="Pfam" id="PF14246">
    <property type="entry name" value="TetR_C_7"/>
    <property type="match status" value="1"/>
</dbReference>
<keyword evidence="1 2" id="KW-0238">DNA-binding</keyword>
<gene>
    <name evidence="4" type="ORF">ABC969_12335</name>
</gene>
<dbReference type="InterPro" id="IPR039536">
    <property type="entry name" value="TetR_C_Proteobacteria"/>
</dbReference>
<dbReference type="InterPro" id="IPR009057">
    <property type="entry name" value="Homeodomain-like_sf"/>
</dbReference>
<dbReference type="PROSITE" id="PS50977">
    <property type="entry name" value="HTH_TETR_2"/>
    <property type="match status" value="1"/>
</dbReference>
<dbReference type="Pfam" id="PF00440">
    <property type="entry name" value="TetR_N"/>
    <property type="match status" value="1"/>
</dbReference>
<dbReference type="InterPro" id="IPR001647">
    <property type="entry name" value="HTH_TetR"/>
</dbReference>
<feature type="DNA-binding region" description="H-T-H motif" evidence="2">
    <location>
        <begin position="42"/>
        <end position="61"/>
    </location>
</feature>
<reference evidence="4 5" key="1">
    <citation type="submission" date="2024-05" db="EMBL/GenBank/DDBJ databases">
        <authorList>
            <person name="Liu Q."/>
            <person name="Xin Y.-H."/>
        </authorList>
    </citation>
    <scope>NUCLEOTIDE SEQUENCE [LARGE SCALE GENOMIC DNA]</scope>
    <source>
        <strain evidence="4 5">CGMCC 1.15349</strain>
    </source>
</reference>
<dbReference type="InterPro" id="IPR050109">
    <property type="entry name" value="HTH-type_TetR-like_transc_reg"/>
</dbReference>
<dbReference type="InterPro" id="IPR036271">
    <property type="entry name" value="Tet_transcr_reg_TetR-rel_C_sf"/>
</dbReference>
<dbReference type="PANTHER" id="PTHR30055">
    <property type="entry name" value="HTH-TYPE TRANSCRIPTIONAL REGULATOR RUTR"/>
    <property type="match status" value="1"/>
</dbReference>
<keyword evidence="5" id="KW-1185">Reference proteome</keyword>
<dbReference type="PANTHER" id="PTHR30055:SF119">
    <property type="entry name" value="NALC"/>
    <property type="match status" value="1"/>
</dbReference>
<sequence length="227" mass="24408">MIPAGTKIEKGASNDTARALRRQAFVDAARDGFFANGYGATTMSSIAAKVGGSKTTLWAYFPSKEDLFAAVIDDIVERYSAALRIELDPNDAVEAVLRRFGSALMTTILSEQIIALHRLVIGEALRFPELGVIFYERGPKRGKARLAKFIEGAMADGRLRHGDAMLATRQFTGLCQAGRFHEVLVGIVGFSDAALGQHDVDAAVDSFMRAWAADRAAPASSSQRALG</sequence>
<evidence type="ECO:0000313" key="4">
    <source>
        <dbReference type="EMBL" id="MEN2787204.1"/>
    </source>
</evidence>
<dbReference type="EMBL" id="JBDIMF010000005">
    <property type="protein sequence ID" value="MEN2787204.1"/>
    <property type="molecule type" value="Genomic_DNA"/>
</dbReference>
<dbReference type="RefSeq" id="WP_345865314.1">
    <property type="nucleotide sequence ID" value="NZ_JBDIMF010000005.1"/>
</dbReference>
<dbReference type="SUPFAM" id="SSF46689">
    <property type="entry name" value="Homeodomain-like"/>
    <property type="match status" value="1"/>
</dbReference>
<dbReference type="Gene3D" id="1.10.357.10">
    <property type="entry name" value="Tetracycline Repressor, domain 2"/>
    <property type="match status" value="1"/>
</dbReference>
<evidence type="ECO:0000259" key="3">
    <source>
        <dbReference type="PROSITE" id="PS50977"/>
    </source>
</evidence>
<organism evidence="4 5">
    <name type="scientific">Sphingomonas qilianensis</name>
    <dbReference type="NCBI Taxonomy" id="1736690"/>
    <lineage>
        <taxon>Bacteria</taxon>
        <taxon>Pseudomonadati</taxon>
        <taxon>Pseudomonadota</taxon>
        <taxon>Alphaproteobacteria</taxon>
        <taxon>Sphingomonadales</taxon>
        <taxon>Sphingomonadaceae</taxon>
        <taxon>Sphingomonas</taxon>
    </lineage>
</organism>
<dbReference type="PRINTS" id="PR00455">
    <property type="entry name" value="HTHTETR"/>
</dbReference>
<evidence type="ECO:0000313" key="5">
    <source>
        <dbReference type="Proteomes" id="UP001404104"/>
    </source>
</evidence>
<dbReference type="SUPFAM" id="SSF48498">
    <property type="entry name" value="Tetracyclin repressor-like, C-terminal domain"/>
    <property type="match status" value="1"/>
</dbReference>